<evidence type="ECO:0000256" key="4">
    <source>
        <dbReference type="ARBA" id="ARBA00023239"/>
    </source>
</evidence>
<evidence type="ECO:0000313" key="7">
    <source>
        <dbReference type="Proteomes" id="UP000218767"/>
    </source>
</evidence>
<proteinExistence type="inferred from homology"/>
<keyword evidence="3" id="KW-0862">Zinc</keyword>
<evidence type="ECO:0000259" key="5">
    <source>
        <dbReference type="PROSITE" id="PS51891"/>
    </source>
</evidence>
<dbReference type="SUPFAM" id="SSF51316">
    <property type="entry name" value="Mss4-like"/>
    <property type="match status" value="1"/>
</dbReference>
<feature type="domain" description="CENP-V/GFA" evidence="5">
    <location>
        <begin position="4"/>
        <end position="131"/>
    </location>
</feature>
<dbReference type="EMBL" id="NVUL01000005">
    <property type="protein sequence ID" value="PCI81403.1"/>
    <property type="molecule type" value="Genomic_DNA"/>
</dbReference>
<gene>
    <name evidence="6" type="ORF">COB20_01790</name>
</gene>
<dbReference type="InterPro" id="IPR011057">
    <property type="entry name" value="Mss4-like_sf"/>
</dbReference>
<evidence type="ECO:0000313" key="6">
    <source>
        <dbReference type="EMBL" id="PCI81403.1"/>
    </source>
</evidence>
<evidence type="ECO:0000256" key="1">
    <source>
        <dbReference type="ARBA" id="ARBA00005495"/>
    </source>
</evidence>
<dbReference type="AlphaFoldDB" id="A0A2A4XFK9"/>
<dbReference type="Gene3D" id="3.90.1590.10">
    <property type="entry name" value="glutathione-dependent formaldehyde- activating enzyme (gfa)"/>
    <property type="match status" value="1"/>
</dbReference>
<comment type="caution">
    <text evidence="6">The sequence shown here is derived from an EMBL/GenBank/DDBJ whole genome shotgun (WGS) entry which is preliminary data.</text>
</comment>
<dbReference type="Proteomes" id="UP000218767">
    <property type="component" value="Unassembled WGS sequence"/>
</dbReference>
<sequence length="135" mass="15052">MVKVVASCQCGQLKFEAESEPVLELICHCPDCQDALQADFANIAFFKLGESLVKGELAEKIYLAESGNETCRQYCVHCETVMFDRSEGFPNLLGVMVSQLYPPFESRAMCHVFVRDKKAGVEIPEGMKQYETGIS</sequence>
<dbReference type="GO" id="GO:0016846">
    <property type="term" value="F:carbon-sulfur lyase activity"/>
    <property type="evidence" value="ECO:0007669"/>
    <property type="project" value="InterPro"/>
</dbReference>
<reference evidence="7" key="1">
    <citation type="submission" date="2017-08" db="EMBL/GenBank/DDBJ databases">
        <title>A dynamic microbial community with high functional redundancy inhabits the cold, oxic subseafloor aquifer.</title>
        <authorList>
            <person name="Tully B.J."/>
            <person name="Wheat C.G."/>
            <person name="Glazer B.T."/>
            <person name="Huber J.A."/>
        </authorList>
    </citation>
    <scope>NUCLEOTIDE SEQUENCE [LARGE SCALE GENOMIC DNA]</scope>
</reference>
<evidence type="ECO:0000256" key="2">
    <source>
        <dbReference type="ARBA" id="ARBA00022723"/>
    </source>
</evidence>
<organism evidence="6 7">
    <name type="scientific">SAR86 cluster bacterium</name>
    <dbReference type="NCBI Taxonomy" id="2030880"/>
    <lineage>
        <taxon>Bacteria</taxon>
        <taxon>Pseudomonadati</taxon>
        <taxon>Pseudomonadota</taxon>
        <taxon>Gammaproteobacteria</taxon>
        <taxon>SAR86 cluster</taxon>
    </lineage>
</organism>
<dbReference type="Pfam" id="PF04828">
    <property type="entry name" value="GFA"/>
    <property type="match status" value="1"/>
</dbReference>
<dbReference type="PANTHER" id="PTHR33337:SF40">
    <property type="entry name" value="CENP-V_GFA DOMAIN-CONTAINING PROTEIN-RELATED"/>
    <property type="match status" value="1"/>
</dbReference>
<dbReference type="InterPro" id="IPR006913">
    <property type="entry name" value="CENP-V/GFA"/>
</dbReference>
<keyword evidence="2" id="KW-0479">Metal-binding</keyword>
<evidence type="ECO:0000256" key="3">
    <source>
        <dbReference type="ARBA" id="ARBA00022833"/>
    </source>
</evidence>
<dbReference type="GO" id="GO:0046872">
    <property type="term" value="F:metal ion binding"/>
    <property type="evidence" value="ECO:0007669"/>
    <property type="project" value="UniProtKB-KW"/>
</dbReference>
<name>A0A2A4XFK9_9GAMM</name>
<comment type="similarity">
    <text evidence="1">Belongs to the Gfa family.</text>
</comment>
<dbReference type="PROSITE" id="PS51891">
    <property type="entry name" value="CENP_V_GFA"/>
    <property type="match status" value="1"/>
</dbReference>
<accession>A0A2A4XFK9</accession>
<keyword evidence="4" id="KW-0456">Lyase</keyword>
<dbReference type="PANTHER" id="PTHR33337">
    <property type="entry name" value="GFA DOMAIN-CONTAINING PROTEIN"/>
    <property type="match status" value="1"/>
</dbReference>
<protein>
    <recommendedName>
        <fullName evidence="5">CENP-V/GFA domain-containing protein</fullName>
    </recommendedName>
</protein>